<dbReference type="PANTHER" id="PTHR34220">
    <property type="entry name" value="SENSOR HISTIDINE KINASE YPDA"/>
    <property type="match status" value="1"/>
</dbReference>
<dbReference type="GO" id="GO:0000155">
    <property type="term" value="F:phosphorelay sensor kinase activity"/>
    <property type="evidence" value="ECO:0007669"/>
    <property type="project" value="InterPro"/>
</dbReference>
<feature type="transmembrane region" description="Helical" evidence="1">
    <location>
        <begin position="142"/>
        <end position="165"/>
    </location>
</feature>
<reference evidence="4" key="1">
    <citation type="submission" date="2016-11" db="EMBL/GenBank/DDBJ databases">
        <authorList>
            <person name="Varghese N."/>
            <person name="Submissions S."/>
        </authorList>
    </citation>
    <scope>NUCLEOTIDE SEQUENCE [LARGE SCALE GENOMIC DNA]</scope>
    <source>
        <strain evidence="4">DSM 16990</strain>
    </source>
</reference>
<keyword evidence="3" id="KW-0418">Kinase</keyword>
<evidence type="ECO:0000313" key="4">
    <source>
        <dbReference type="Proteomes" id="UP000184287"/>
    </source>
</evidence>
<gene>
    <name evidence="3" type="ORF">SAMN04488522_102846</name>
</gene>
<keyword evidence="1" id="KW-1133">Transmembrane helix</keyword>
<evidence type="ECO:0000256" key="1">
    <source>
        <dbReference type="SAM" id="Phobius"/>
    </source>
</evidence>
<dbReference type="EMBL" id="FQUQ01000002">
    <property type="protein sequence ID" value="SHF32511.1"/>
    <property type="molecule type" value="Genomic_DNA"/>
</dbReference>
<feature type="transmembrane region" description="Helical" evidence="1">
    <location>
        <begin position="65"/>
        <end position="86"/>
    </location>
</feature>
<protein>
    <submittedName>
        <fullName evidence="3">Histidine kinase</fullName>
    </submittedName>
</protein>
<accession>A0A1M5AQG9</accession>
<dbReference type="AlphaFoldDB" id="A0A1M5AQG9"/>
<dbReference type="PANTHER" id="PTHR34220:SF7">
    <property type="entry name" value="SENSOR HISTIDINE KINASE YPDA"/>
    <property type="match status" value="1"/>
</dbReference>
<name>A0A1M5AQG9_9SPHI</name>
<dbReference type="Pfam" id="PF06580">
    <property type="entry name" value="His_kinase"/>
    <property type="match status" value="1"/>
</dbReference>
<proteinExistence type="predicted"/>
<keyword evidence="1" id="KW-0812">Transmembrane</keyword>
<sequence>MDKFTYAMFMKMNTAKMESVFQSKWFVYGLRILILYLFSVVFKSFDLTFPHNFSTFLFRGQAFSVMYVVFGLLVWEGAILLAGFIERYTSKENVSRRLLLLCFALLVYGLIASFLFGLSYSVFDIVLFHRYDAWESFSSLSYDLFFGIFMFYLLLLGYNGIVFYYKNWKESQLNSERLMRENIQAKYDVLKSQIDPHFFFNSLSVLTNLVYKSPDLSAEYITQLARSYRYILDKKFENLVSIETELEFLESYSFLIRIRHQSSIEFDIQINENIKYIGLIPPATLQMLVENAVKHNRFSANDPLHIRIRDEDGFLVVTNDLRKRMVVQNSTGLGLDNIAKRYELTSEKRIEIKETKELFIVKIPIITTHEDYRI</sequence>
<keyword evidence="4" id="KW-1185">Reference proteome</keyword>
<keyword evidence="1" id="KW-0472">Membrane</keyword>
<dbReference type="RefSeq" id="WP_073230984.1">
    <property type="nucleotide sequence ID" value="NZ_FQUQ01000002.1"/>
</dbReference>
<evidence type="ECO:0000259" key="2">
    <source>
        <dbReference type="Pfam" id="PF06580"/>
    </source>
</evidence>
<dbReference type="InterPro" id="IPR010559">
    <property type="entry name" value="Sig_transdc_His_kin_internal"/>
</dbReference>
<dbReference type="Proteomes" id="UP000184287">
    <property type="component" value="Unassembled WGS sequence"/>
</dbReference>
<feature type="transmembrane region" description="Helical" evidence="1">
    <location>
        <begin position="25"/>
        <end position="45"/>
    </location>
</feature>
<dbReference type="OrthoDB" id="9809908at2"/>
<dbReference type="GO" id="GO:0016020">
    <property type="term" value="C:membrane"/>
    <property type="evidence" value="ECO:0007669"/>
    <property type="project" value="InterPro"/>
</dbReference>
<feature type="domain" description="Signal transduction histidine kinase internal region" evidence="2">
    <location>
        <begin position="185"/>
        <end position="262"/>
    </location>
</feature>
<organism evidence="3 4">
    <name type="scientific">Pedobacter caeni</name>
    <dbReference type="NCBI Taxonomy" id="288992"/>
    <lineage>
        <taxon>Bacteria</taxon>
        <taxon>Pseudomonadati</taxon>
        <taxon>Bacteroidota</taxon>
        <taxon>Sphingobacteriia</taxon>
        <taxon>Sphingobacteriales</taxon>
        <taxon>Sphingobacteriaceae</taxon>
        <taxon>Pedobacter</taxon>
    </lineage>
</organism>
<dbReference type="InterPro" id="IPR050640">
    <property type="entry name" value="Bact_2-comp_sensor_kinase"/>
</dbReference>
<feature type="transmembrane region" description="Helical" evidence="1">
    <location>
        <begin position="98"/>
        <end position="122"/>
    </location>
</feature>
<keyword evidence="3" id="KW-0808">Transferase</keyword>
<dbReference type="STRING" id="288992.SAMN04488522_102846"/>
<evidence type="ECO:0000313" key="3">
    <source>
        <dbReference type="EMBL" id="SHF32511.1"/>
    </source>
</evidence>